<feature type="non-terminal residue" evidence="2">
    <location>
        <position position="1"/>
    </location>
</feature>
<accession>X1SBD4</accession>
<gene>
    <name evidence="2" type="ORF">S12H4_05638</name>
</gene>
<dbReference type="EMBL" id="BARW01001886">
    <property type="protein sequence ID" value="GAI65059.1"/>
    <property type="molecule type" value="Genomic_DNA"/>
</dbReference>
<feature type="domain" description="Terminase large subunit GpA endonuclease" evidence="1">
    <location>
        <begin position="26"/>
        <end position="114"/>
    </location>
</feature>
<organism evidence="2">
    <name type="scientific">marine sediment metagenome</name>
    <dbReference type="NCBI Taxonomy" id="412755"/>
    <lineage>
        <taxon>unclassified sequences</taxon>
        <taxon>metagenomes</taxon>
        <taxon>ecological metagenomes</taxon>
    </lineage>
</organism>
<dbReference type="InterPro" id="IPR046454">
    <property type="entry name" value="GpA_endonuclease"/>
</dbReference>
<dbReference type="AlphaFoldDB" id="X1SBD4"/>
<dbReference type="GO" id="GO:0004519">
    <property type="term" value="F:endonuclease activity"/>
    <property type="evidence" value="ECO:0007669"/>
    <property type="project" value="InterPro"/>
</dbReference>
<protein>
    <recommendedName>
        <fullName evidence="1">Terminase large subunit GpA endonuclease domain-containing protein</fullName>
    </recommendedName>
</protein>
<proteinExistence type="predicted"/>
<evidence type="ECO:0000259" key="1">
    <source>
        <dbReference type="Pfam" id="PF20454"/>
    </source>
</evidence>
<reference evidence="2" key="1">
    <citation type="journal article" date="2014" name="Front. Microbiol.">
        <title>High frequency of phylogenetically diverse reductive dehalogenase-homologous genes in deep subseafloor sedimentary metagenomes.</title>
        <authorList>
            <person name="Kawai M."/>
            <person name="Futagami T."/>
            <person name="Toyoda A."/>
            <person name="Takaki Y."/>
            <person name="Nishi S."/>
            <person name="Hori S."/>
            <person name="Arai W."/>
            <person name="Tsubouchi T."/>
            <person name="Morono Y."/>
            <person name="Uchiyama I."/>
            <person name="Ito T."/>
            <person name="Fujiyama A."/>
            <person name="Inagaki F."/>
            <person name="Takami H."/>
        </authorList>
    </citation>
    <scope>NUCLEOTIDE SEQUENCE</scope>
    <source>
        <strain evidence="2">Expedition CK06-06</strain>
    </source>
</reference>
<dbReference type="Pfam" id="PF20454">
    <property type="entry name" value="GpA_nuclease"/>
    <property type="match status" value="1"/>
</dbReference>
<sequence length="145" mass="16989">QVRGDDTVRTRPFRVVKIAGGTMLRYDLNVNDYKSRVYRLLFDSDVPGPGYWHLNADTTDEVINHLTAEEQRQVRNRRSQRYELAWVLKKEHLANHLWDCKVYSALAAEICGAHSLRSLEELKPKPKKRRAGRTGWLDDMPDLWK</sequence>
<comment type="caution">
    <text evidence="2">The sequence shown here is derived from an EMBL/GenBank/DDBJ whole genome shotgun (WGS) entry which is preliminary data.</text>
</comment>
<name>X1SBD4_9ZZZZ</name>
<evidence type="ECO:0000313" key="2">
    <source>
        <dbReference type="EMBL" id="GAI65059.1"/>
    </source>
</evidence>